<dbReference type="Proteomes" id="UP001145742">
    <property type="component" value="Unassembled WGS sequence"/>
</dbReference>
<comment type="caution">
    <text evidence="1">The sequence shown here is derived from an EMBL/GenBank/DDBJ whole genome shotgun (WGS) entry which is preliminary data.</text>
</comment>
<evidence type="ECO:0000313" key="1">
    <source>
        <dbReference type="EMBL" id="KAJ7412648.1"/>
    </source>
</evidence>
<dbReference type="EMBL" id="WHWB01034214">
    <property type="protein sequence ID" value="KAJ7412648.1"/>
    <property type="molecule type" value="Genomic_DNA"/>
</dbReference>
<sequence>MAAEFECRNCYFFALFDILLYCLSWSFDRLDYFLHQLNNPSIVSCSSSDLCSRPQLHCPSLDRLQHLNVFLAVNGPKLNTRLEVQPHQCRVERDDHCPGPAGHTIADKGQDAICLLGHLGSLLAHVQLPVDQHLQVLFCQAAFEPLFPQPEVLPGVVVTQGQDLALGLTEPHTIGLGPSIQPVQIALQNCFNS</sequence>
<gene>
    <name evidence="1" type="ORF">WISP_94987</name>
</gene>
<accession>A0ABQ9D5M1</accession>
<evidence type="ECO:0000313" key="2">
    <source>
        <dbReference type="Proteomes" id="UP001145742"/>
    </source>
</evidence>
<proteinExistence type="predicted"/>
<reference evidence="1" key="1">
    <citation type="submission" date="2019-10" db="EMBL/GenBank/DDBJ databases">
        <authorList>
            <person name="Soares A.E.R."/>
            <person name="Aleixo A."/>
            <person name="Schneider P."/>
            <person name="Miyaki C.Y."/>
            <person name="Schneider M.P."/>
            <person name="Mello C."/>
            <person name="Vasconcelos A.T.R."/>
        </authorList>
    </citation>
    <scope>NUCLEOTIDE SEQUENCE</scope>
    <source>
        <tissue evidence="1">Muscle</tissue>
    </source>
</reference>
<keyword evidence="2" id="KW-1185">Reference proteome</keyword>
<name>A0ABQ9D5M1_9PASS</name>
<protein>
    <submittedName>
        <fullName evidence="1">Uncharacterized protein</fullName>
    </submittedName>
</protein>
<organism evidence="1 2">
    <name type="scientific">Willisornis vidua</name>
    <name type="common">Xingu scale-backed antbird</name>
    <dbReference type="NCBI Taxonomy" id="1566151"/>
    <lineage>
        <taxon>Eukaryota</taxon>
        <taxon>Metazoa</taxon>
        <taxon>Chordata</taxon>
        <taxon>Craniata</taxon>
        <taxon>Vertebrata</taxon>
        <taxon>Euteleostomi</taxon>
        <taxon>Archelosauria</taxon>
        <taxon>Archosauria</taxon>
        <taxon>Dinosauria</taxon>
        <taxon>Saurischia</taxon>
        <taxon>Theropoda</taxon>
        <taxon>Coelurosauria</taxon>
        <taxon>Aves</taxon>
        <taxon>Neognathae</taxon>
        <taxon>Neoaves</taxon>
        <taxon>Telluraves</taxon>
        <taxon>Australaves</taxon>
        <taxon>Passeriformes</taxon>
        <taxon>Thamnophilidae</taxon>
        <taxon>Willisornis</taxon>
    </lineage>
</organism>